<evidence type="ECO:0000256" key="1">
    <source>
        <dbReference type="ARBA" id="ARBA00004240"/>
    </source>
</evidence>
<evidence type="ECO:0000256" key="8">
    <source>
        <dbReference type="ARBA" id="ARBA00023274"/>
    </source>
</evidence>
<keyword evidence="7" id="KW-0733">Signal recognition particle</keyword>
<dbReference type="PANTHER" id="PTHR14094">
    <property type="entry name" value="SIGNAL RECOGNITION PARTICLE 72"/>
    <property type="match status" value="1"/>
</dbReference>
<protein>
    <recommendedName>
        <fullName evidence="4">Signal recognition particle subunit SRP72</fullName>
    </recommendedName>
</protein>
<dbReference type="InterPro" id="IPR026270">
    <property type="entry name" value="SRP72"/>
</dbReference>
<evidence type="ECO:0000256" key="6">
    <source>
        <dbReference type="ARBA" id="ARBA00022824"/>
    </source>
</evidence>
<evidence type="ECO:0000256" key="3">
    <source>
        <dbReference type="ARBA" id="ARBA00007676"/>
    </source>
</evidence>
<evidence type="ECO:0000259" key="10">
    <source>
        <dbReference type="Pfam" id="PF08492"/>
    </source>
</evidence>
<proteinExistence type="inferred from homology"/>
<feature type="compositionally biased region" description="Basic residues" evidence="9">
    <location>
        <begin position="20"/>
        <end position="29"/>
    </location>
</feature>
<dbReference type="AlphaFoldDB" id="A0A0D7A0S7"/>
<dbReference type="EMBL" id="KN882092">
    <property type="protein sequence ID" value="KIY44325.1"/>
    <property type="molecule type" value="Genomic_DNA"/>
</dbReference>
<feature type="region of interest" description="Disordered" evidence="9">
    <location>
        <begin position="234"/>
        <end position="308"/>
    </location>
</feature>
<evidence type="ECO:0000256" key="5">
    <source>
        <dbReference type="ARBA" id="ARBA00022490"/>
    </source>
</evidence>
<dbReference type="OrthoDB" id="5421607at2759"/>
<accession>A0A0D7A0S7</accession>
<dbReference type="Pfam" id="PF17004">
    <property type="entry name" value="SRP_TPR_like"/>
    <property type="match status" value="1"/>
</dbReference>
<dbReference type="Proteomes" id="UP000054144">
    <property type="component" value="Unassembled WGS sequence"/>
</dbReference>
<dbReference type="SUPFAM" id="SSF48452">
    <property type="entry name" value="TPR-like"/>
    <property type="match status" value="1"/>
</dbReference>
<comment type="subcellular location">
    <subcellularLocation>
        <location evidence="2">Cytoplasm</location>
    </subcellularLocation>
    <subcellularLocation>
        <location evidence="1">Endoplasmic reticulum</location>
    </subcellularLocation>
</comment>
<evidence type="ECO:0000256" key="9">
    <source>
        <dbReference type="SAM" id="MobiDB-lite"/>
    </source>
</evidence>
<organism evidence="11 12">
    <name type="scientific">Fistulina hepatica ATCC 64428</name>
    <dbReference type="NCBI Taxonomy" id="1128425"/>
    <lineage>
        <taxon>Eukaryota</taxon>
        <taxon>Fungi</taxon>
        <taxon>Dikarya</taxon>
        <taxon>Basidiomycota</taxon>
        <taxon>Agaricomycotina</taxon>
        <taxon>Agaricomycetes</taxon>
        <taxon>Agaricomycetidae</taxon>
        <taxon>Agaricales</taxon>
        <taxon>Fistulinaceae</taxon>
        <taxon>Fistulina</taxon>
    </lineage>
</organism>
<dbReference type="PANTHER" id="PTHR14094:SF9">
    <property type="entry name" value="SIGNAL RECOGNITION PARTICLE SUBUNIT SRP72"/>
    <property type="match status" value="1"/>
</dbReference>
<dbReference type="GO" id="GO:0043022">
    <property type="term" value="F:ribosome binding"/>
    <property type="evidence" value="ECO:0007669"/>
    <property type="project" value="TreeGrafter"/>
</dbReference>
<dbReference type="InterPro" id="IPR031545">
    <property type="entry name" value="SRP72_TPR-like"/>
</dbReference>
<reference evidence="11 12" key="1">
    <citation type="journal article" date="2015" name="Fungal Genet. Biol.">
        <title>Evolution of novel wood decay mechanisms in Agaricales revealed by the genome sequences of Fistulina hepatica and Cylindrobasidium torrendii.</title>
        <authorList>
            <person name="Floudas D."/>
            <person name="Held B.W."/>
            <person name="Riley R."/>
            <person name="Nagy L.G."/>
            <person name="Koehler G."/>
            <person name="Ransdell A.S."/>
            <person name="Younus H."/>
            <person name="Chow J."/>
            <person name="Chiniquy J."/>
            <person name="Lipzen A."/>
            <person name="Tritt A."/>
            <person name="Sun H."/>
            <person name="Haridas S."/>
            <person name="LaButti K."/>
            <person name="Ohm R.A."/>
            <person name="Kues U."/>
            <person name="Blanchette R.A."/>
            <person name="Grigoriev I.V."/>
            <person name="Minto R.E."/>
            <person name="Hibbett D.S."/>
        </authorList>
    </citation>
    <scope>NUCLEOTIDE SEQUENCE [LARGE SCALE GENOMIC DNA]</scope>
    <source>
        <strain evidence="11 12">ATCC 64428</strain>
    </source>
</reference>
<dbReference type="InterPro" id="IPR013699">
    <property type="entry name" value="Signal_recog_part_SRP72_RNA-bd"/>
</dbReference>
<name>A0A0D7A0S7_9AGAR</name>
<keyword evidence="8" id="KW-0687">Ribonucleoprotein</keyword>
<keyword evidence="12" id="KW-1185">Reference proteome</keyword>
<dbReference type="GO" id="GO:0006614">
    <property type="term" value="P:SRP-dependent cotranslational protein targeting to membrane"/>
    <property type="evidence" value="ECO:0007669"/>
    <property type="project" value="InterPro"/>
</dbReference>
<dbReference type="GO" id="GO:0005783">
    <property type="term" value="C:endoplasmic reticulum"/>
    <property type="evidence" value="ECO:0007669"/>
    <property type="project" value="UniProtKB-SubCell"/>
</dbReference>
<keyword evidence="6" id="KW-0256">Endoplasmic reticulum</keyword>
<feature type="compositionally biased region" description="Low complexity" evidence="9">
    <location>
        <begin position="10"/>
        <end position="19"/>
    </location>
</feature>
<evidence type="ECO:0000313" key="11">
    <source>
        <dbReference type="EMBL" id="KIY44325.1"/>
    </source>
</evidence>
<evidence type="ECO:0000313" key="12">
    <source>
        <dbReference type="Proteomes" id="UP000054144"/>
    </source>
</evidence>
<evidence type="ECO:0000256" key="2">
    <source>
        <dbReference type="ARBA" id="ARBA00004496"/>
    </source>
</evidence>
<comment type="similarity">
    <text evidence="3">Belongs to the SRP72 family.</text>
</comment>
<dbReference type="GO" id="GO:0008312">
    <property type="term" value="F:7S RNA binding"/>
    <property type="evidence" value="ECO:0007669"/>
    <property type="project" value="InterPro"/>
</dbReference>
<dbReference type="InterPro" id="IPR011990">
    <property type="entry name" value="TPR-like_helical_dom_sf"/>
</dbReference>
<dbReference type="Pfam" id="PF08492">
    <property type="entry name" value="SRP72"/>
    <property type="match status" value="1"/>
</dbReference>
<feature type="domain" description="Signal recognition particle SRP72 subunit RNA-binding" evidence="10">
    <location>
        <begin position="221"/>
        <end position="259"/>
    </location>
</feature>
<evidence type="ECO:0000256" key="4">
    <source>
        <dbReference type="ARBA" id="ARBA00018350"/>
    </source>
</evidence>
<feature type="region of interest" description="Disordered" evidence="9">
    <location>
        <begin position="1"/>
        <end position="39"/>
    </location>
</feature>
<keyword evidence="5" id="KW-0963">Cytoplasm</keyword>
<evidence type="ECO:0000256" key="7">
    <source>
        <dbReference type="ARBA" id="ARBA00023135"/>
    </source>
</evidence>
<gene>
    <name evidence="11" type="ORF">FISHEDRAFT_67476</name>
</gene>
<dbReference type="GO" id="GO:0005786">
    <property type="term" value="C:signal recognition particle, endoplasmic reticulum targeting"/>
    <property type="evidence" value="ECO:0007669"/>
    <property type="project" value="UniProtKB-KW"/>
</dbReference>
<sequence length="308" mass="33709">MPLDSQTQPTFTSKTSGKGKTQKSTRKPSSRPPLSDSERRKRFFTSLCAQIDGGHFTNALKTCGKILRLYPNDTDALQTMLFLLLQTEQYTSALHHLDSMAGDHDFERAYTLYRLQREVDAQQLLNSMNGRDQHRGTVHLEAQLSYRQGSFDEALNFYNRLLDTADPQTEEHSDVLTNLQASQQHADFISSGYLKALDRLPLAITKYTSPLPATPSLALPTKPKGTKVRMSRVPAGITPGVSPAPDPERWLKKSERSNYVGAKRRRGGATQGSGGVAAQGSAIAEHLPAPAAASASGGKSKGKGKKRM</sequence>
<feature type="compositionally biased region" description="Basic and acidic residues" evidence="9">
    <location>
        <begin position="246"/>
        <end position="256"/>
    </location>
</feature>
<dbReference type="Gene3D" id="1.25.40.10">
    <property type="entry name" value="Tetratricopeptide repeat domain"/>
    <property type="match status" value="1"/>
</dbReference>